<evidence type="ECO:0000256" key="1">
    <source>
        <dbReference type="ARBA" id="ARBA00022729"/>
    </source>
</evidence>
<dbReference type="Gene3D" id="3.40.190.10">
    <property type="entry name" value="Periplasmic binding protein-like II"/>
    <property type="match status" value="2"/>
</dbReference>
<keyword evidence="1 2" id="KW-0732">Signal</keyword>
<dbReference type="KEGG" id="fri:FraEuI1c_5185"/>
<keyword evidence="4" id="KW-1185">Reference proteome</keyword>
<name>E3J6V4_PSEI1</name>
<dbReference type="InterPro" id="IPR006059">
    <property type="entry name" value="SBP"/>
</dbReference>
<dbReference type="STRING" id="298654.FraEuI1c_5185"/>
<dbReference type="PROSITE" id="PS51257">
    <property type="entry name" value="PROKAR_LIPOPROTEIN"/>
    <property type="match status" value="1"/>
</dbReference>
<gene>
    <name evidence="3" type="ordered locus">FraEuI1c_5185</name>
</gene>
<dbReference type="SUPFAM" id="SSF53850">
    <property type="entry name" value="Periplasmic binding protein-like II"/>
    <property type="match status" value="1"/>
</dbReference>
<dbReference type="Pfam" id="PF13416">
    <property type="entry name" value="SBP_bac_8"/>
    <property type="match status" value="1"/>
</dbReference>
<dbReference type="eggNOG" id="COG1840">
    <property type="taxonomic scope" value="Bacteria"/>
</dbReference>
<protein>
    <submittedName>
        <fullName evidence="3">Extracellular solute-binding protein family 1</fullName>
    </submittedName>
</protein>
<evidence type="ECO:0000256" key="2">
    <source>
        <dbReference type="SAM" id="SignalP"/>
    </source>
</evidence>
<dbReference type="HOGENOM" id="CLU_026974_0_0_11"/>
<feature type="signal peptide" evidence="2">
    <location>
        <begin position="1"/>
        <end position="25"/>
    </location>
</feature>
<evidence type="ECO:0000313" key="3">
    <source>
        <dbReference type="EMBL" id="ADP83174.1"/>
    </source>
</evidence>
<dbReference type="AlphaFoldDB" id="E3J6V4"/>
<accession>E3J6V4</accession>
<dbReference type="InParanoid" id="E3J6V4"/>
<feature type="chain" id="PRO_5038958279" evidence="2">
    <location>
        <begin position="26"/>
        <end position="367"/>
    </location>
</feature>
<dbReference type="EMBL" id="CP002299">
    <property type="protein sequence ID" value="ADP83174.1"/>
    <property type="molecule type" value="Genomic_DNA"/>
</dbReference>
<evidence type="ECO:0000313" key="4">
    <source>
        <dbReference type="Proteomes" id="UP000002484"/>
    </source>
</evidence>
<proteinExistence type="predicted"/>
<sequence precursor="true">MAARRHRWGLAVGGVSAAVAVALTAACGGSTTGGSTPSAAATAGASGAAKVPLTVYSAQGYDSDVVKAFTKATGIDVKLVDDSTGPLLTKISAERNNPQWGLLWVDGDTAFAALDKQGQLLPYTPSAPLTDVGQQIVPSDHAYVPTGTTVMAALIYNAAKVTNVPTSYQDLLTPAYKGLVGMNDPSQSGPTYPFIAGLMNQLGGQADGVAKGEDFFTQLKKNGLHVNPTNGDTLHALETGQIQYGLIQSSAATGETLKAQKSATFDPKVVYLPKSTLLPSVIGIDKAAPPAEQAEAKQFIDFVLSPAGQKVMQGADATGDSLFWPVVPGVTALSGLSAFPTDYQKIDPYFWGPLEGQVNSWFDGNIK</sequence>
<reference evidence="3 4" key="1">
    <citation type="submission" date="2010-10" db="EMBL/GenBank/DDBJ databases">
        <title>Complete sequence of Frankia sp. EuI1c.</title>
        <authorList>
            <consortium name="US DOE Joint Genome Institute"/>
            <person name="Lucas S."/>
            <person name="Copeland A."/>
            <person name="Lapidus A."/>
            <person name="Cheng J.-F."/>
            <person name="Bruce D."/>
            <person name="Goodwin L."/>
            <person name="Pitluck S."/>
            <person name="Chertkov O."/>
            <person name="Detter J.C."/>
            <person name="Han C."/>
            <person name="Tapia R."/>
            <person name="Land M."/>
            <person name="Hauser L."/>
            <person name="Jeffries C."/>
            <person name="Kyrpides N."/>
            <person name="Ivanova N."/>
            <person name="Mikhailova N."/>
            <person name="Beauchemin N."/>
            <person name="Sen A."/>
            <person name="Sur S.A."/>
            <person name="Gtari M."/>
            <person name="Wall L."/>
            <person name="Tisa L."/>
            <person name="Woyke T."/>
        </authorList>
    </citation>
    <scope>NUCLEOTIDE SEQUENCE [LARGE SCALE GENOMIC DNA]</scope>
    <source>
        <strain evidence="4">DSM 45817 / CECT 9037 / EuI1c</strain>
    </source>
</reference>
<organism evidence="3 4">
    <name type="scientific">Pseudofrankia inefficax (strain DSM 45817 / CECT 9037 / DDB 130130 / EuI1c)</name>
    <name type="common">Frankia inefficax</name>
    <dbReference type="NCBI Taxonomy" id="298654"/>
    <lineage>
        <taxon>Bacteria</taxon>
        <taxon>Bacillati</taxon>
        <taxon>Actinomycetota</taxon>
        <taxon>Actinomycetes</taxon>
        <taxon>Frankiales</taxon>
        <taxon>Frankiaceae</taxon>
        <taxon>Pseudofrankia</taxon>
    </lineage>
</organism>
<dbReference type="PANTHER" id="PTHR30006">
    <property type="entry name" value="THIAMINE-BINDING PERIPLASMIC PROTEIN-RELATED"/>
    <property type="match status" value="1"/>
</dbReference>
<dbReference type="Proteomes" id="UP000002484">
    <property type="component" value="Chromosome"/>
</dbReference>